<evidence type="ECO:0000256" key="2">
    <source>
        <dbReference type="SAM" id="Phobius"/>
    </source>
</evidence>
<dbReference type="Proteomes" id="UP000886822">
    <property type="component" value="Unassembled WGS sequence"/>
</dbReference>
<dbReference type="Gene3D" id="3.40.50.1820">
    <property type="entry name" value="alpha/beta hydrolase"/>
    <property type="match status" value="1"/>
</dbReference>
<reference evidence="4" key="2">
    <citation type="submission" date="2021-04" db="EMBL/GenBank/DDBJ databases">
        <authorList>
            <person name="Gilroy R."/>
        </authorList>
    </citation>
    <scope>NUCLEOTIDE SEQUENCE</scope>
    <source>
        <strain evidence="4">CHK173-259</strain>
    </source>
</reference>
<accession>A0A9D1QTT8</accession>
<keyword evidence="2" id="KW-1133">Transmembrane helix</keyword>
<organism evidence="4 5">
    <name type="scientific">Candidatus Levilactobacillus faecigallinarum</name>
    <dbReference type="NCBI Taxonomy" id="2838638"/>
    <lineage>
        <taxon>Bacteria</taxon>
        <taxon>Bacillati</taxon>
        <taxon>Bacillota</taxon>
        <taxon>Bacilli</taxon>
        <taxon>Lactobacillales</taxon>
        <taxon>Lactobacillaceae</taxon>
        <taxon>Levilactobacillus</taxon>
    </lineage>
</organism>
<proteinExistence type="predicted"/>
<feature type="transmembrane region" description="Helical" evidence="2">
    <location>
        <begin position="49"/>
        <end position="68"/>
    </location>
</feature>
<dbReference type="PANTHER" id="PTHR48081">
    <property type="entry name" value="AB HYDROLASE SUPERFAMILY PROTEIN C4A8.06C"/>
    <property type="match status" value="1"/>
</dbReference>
<evidence type="ECO:0000256" key="1">
    <source>
        <dbReference type="ARBA" id="ARBA00022801"/>
    </source>
</evidence>
<dbReference type="EMBL" id="DXGJ01000062">
    <property type="protein sequence ID" value="HIW72544.1"/>
    <property type="molecule type" value="Genomic_DNA"/>
</dbReference>
<dbReference type="InterPro" id="IPR050300">
    <property type="entry name" value="GDXG_lipolytic_enzyme"/>
</dbReference>
<comment type="caution">
    <text evidence="4">The sequence shown here is derived from an EMBL/GenBank/DDBJ whole genome shotgun (WGS) entry which is preliminary data.</text>
</comment>
<name>A0A9D1QTT8_9LACO</name>
<dbReference type="InterPro" id="IPR049492">
    <property type="entry name" value="BD-FAE-like_dom"/>
</dbReference>
<dbReference type="AlphaFoldDB" id="A0A9D1QTT8"/>
<feature type="transmembrane region" description="Helical" evidence="2">
    <location>
        <begin position="80"/>
        <end position="98"/>
    </location>
</feature>
<evidence type="ECO:0000313" key="4">
    <source>
        <dbReference type="EMBL" id="HIW72544.1"/>
    </source>
</evidence>
<sequence>MSKLMHAFRKLGKGALVFCSLLLGLFILGTFWPQLIIFGQVGTIATSFWNLHVLILAVIFAIISVVLLRKNSTWLNKSLVVLNGLTILGSGALLGNQIQTAHQYDTQINWGQYLSGQVDMGTPNEKQSVIYTRQGGKTLKLQVTMPKKKAKSYKPVFMIHGGGYMAGSRNQQPSWVNYYQSKGYVVFDVDYHLASKSQHPWKQAPTDIALAIQYVQQRAAKYHVNMDKMVIAGSSAGGGIALQTAYGISDDTISVKGLPTPKAVVAIYPGSDPYALWHGNSSLLGMKGNICDKYYIGGSPDQYPERYAQVSPSRHITRNTPATLIVAGKNDHVIPYQGQQEFAQQLSRKNVAHKLVTLPYSDHFFDMAGGSVGSQIARQQATNFLNKHNR</sequence>
<reference evidence="4" key="1">
    <citation type="journal article" date="2021" name="PeerJ">
        <title>Extensive microbial diversity within the chicken gut microbiome revealed by metagenomics and culture.</title>
        <authorList>
            <person name="Gilroy R."/>
            <person name="Ravi A."/>
            <person name="Getino M."/>
            <person name="Pursley I."/>
            <person name="Horton D.L."/>
            <person name="Alikhan N.F."/>
            <person name="Baker D."/>
            <person name="Gharbi K."/>
            <person name="Hall N."/>
            <person name="Watson M."/>
            <person name="Adriaenssens E.M."/>
            <person name="Foster-Nyarko E."/>
            <person name="Jarju S."/>
            <person name="Secka A."/>
            <person name="Antonio M."/>
            <person name="Oren A."/>
            <person name="Chaudhuri R.R."/>
            <person name="La Ragione R."/>
            <person name="Hildebrand F."/>
            <person name="Pallen M.J."/>
        </authorList>
    </citation>
    <scope>NUCLEOTIDE SEQUENCE</scope>
    <source>
        <strain evidence="4">CHK173-259</strain>
    </source>
</reference>
<dbReference type="SUPFAM" id="SSF53474">
    <property type="entry name" value="alpha/beta-Hydrolases"/>
    <property type="match status" value="1"/>
</dbReference>
<protein>
    <submittedName>
        <fullName evidence="4">Alpha/beta hydrolase</fullName>
    </submittedName>
</protein>
<evidence type="ECO:0000313" key="5">
    <source>
        <dbReference type="Proteomes" id="UP000886822"/>
    </source>
</evidence>
<keyword evidence="1 4" id="KW-0378">Hydrolase</keyword>
<evidence type="ECO:0000259" key="3">
    <source>
        <dbReference type="Pfam" id="PF20434"/>
    </source>
</evidence>
<dbReference type="Pfam" id="PF20434">
    <property type="entry name" value="BD-FAE"/>
    <property type="match status" value="1"/>
</dbReference>
<feature type="domain" description="BD-FAE-like" evidence="3">
    <location>
        <begin position="141"/>
        <end position="346"/>
    </location>
</feature>
<gene>
    <name evidence="4" type="ORF">H9875_07970</name>
</gene>
<dbReference type="GO" id="GO:0016787">
    <property type="term" value="F:hydrolase activity"/>
    <property type="evidence" value="ECO:0007669"/>
    <property type="project" value="UniProtKB-KW"/>
</dbReference>
<dbReference type="InterPro" id="IPR029058">
    <property type="entry name" value="AB_hydrolase_fold"/>
</dbReference>
<keyword evidence="2" id="KW-0472">Membrane</keyword>
<keyword evidence="2" id="KW-0812">Transmembrane</keyword>